<dbReference type="PANTHER" id="PTHR43788">
    <property type="entry name" value="DNA2/NAM7 HELICASE FAMILY MEMBER"/>
    <property type="match status" value="1"/>
</dbReference>
<keyword evidence="9" id="KW-0067">ATP-binding</keyword>
<comment type="subcellular location">
    <subcellularLocation>
        <location evidence="2">Cytoplasm</location>
    </subcellularLocation>
    <subcellularLocation>
        <location evidence="1">Nucleus</location>
    </subcellularLocation>
</comment>
<dbReference type="InterPro" id="IPR048761">
    <property type="entry name" value="SMUBP-2_HCS1_1B"/>
</dbReference>
<keyword evidence="5" id="KW-0963">Cytoplasm</keyword>
<dbReference type="Pfam" id="PF13087">
    <property type="entry name" value="AAA_12"/>
    <property type="match status" value="1"/>
</dbReference>
<proteinExistence type="inferred from homology"/>
<keyword evidence="8 13" id="KW-0347">Helicase</keyword>
<dbReference type="SUPFAM" id="SSF52540">
    <property type="entry name" value="P-loop containing nucleoside triphosphate hydrolases"/>
    <property type="match status" value="1"/>
</dbReference>
<dbReference type="EMBL" id="CP119943">
    <property type="protein sequence ID" value="WFC98083.1"/>
    <property type="molecule type" value="Genomic_DNA"/>
</dbReference>
<evidence type="ECO:0000256" key="2">
    <source>
        <dbReference type="ARBA" id="ARBA00004496"/>
    </source>
</evidence>
<dbReference type="InterPro" id="IPR047187">
    <property type="entry name" value="SF1_C_Upf1"/>
</dbReference>
<accession>A0AAJ6CGU9</accession>
<evidence type="ECO:0000256" key="3">
    <source>
        <dbReference type="ARBA" id="ARBA00007913"/>
    </source>
</evidence>
<evidence type="ECO:0000256" key="11">
    <source>
        <dbReference type="SAM" id="MobiDB-lite"/>
    </source>
</evidence>
<organism evidence="13 14">
    <name type="scientific">Malassezia yamatoensis</name>
    <dbReference type="NCBI Taxonomy" id="253288"/>
    <lineage>
        <taxon>Eukaryota</taxon>
        <taxon>Fungi</taxon>
        <taxon>Dikarya</taxon>
        <taxon>Basidiomycota</taxon>
        <taxon>Ustilaginomycotina</taxon>
        <taxon>Malasseziomycetes</taxon>
        <taxon>Malasseziales</taxon>
        <taxon>Malasseziaceae</taxon>
        <taxon>Malassezia</taxon>
    </lineage>
</organism>
<name>A0AAJ6CGU9_9BASI</name>
<dbReference type="GO" id="GO:0003723">
    <property type="term" value="F:RNA binding"/>
    <property type="evidence" value="ECO:0007669"/>
    <property type="project" value="InterPro"/>
</dbReference>
<dbReference type="GO" id="GO:0016787">
    <property type="term" value="F:hydrolase activity"/>
    <property type="evidence" value="ECO:0007669"/>
    <property type="project" value="UniProtKB-KW"/>
</dbReference>
<dbReference type="Gene3D" id="3.40.50.300">
    <property type="entry name" value="P-loop containing nucleotide triphosphate hydrolases"/>
    <property type="match status" value="2"/>
</dbReference>
<evidence type="ECO:0000256" key="1">
    <source>
        <dbReference type="ARBA" id="ARBA00004123"/>
    </source>
</evidence>
<dbReference type="InterPro" id="IPR003593">
    <property type="entry name" value="AAA+_ATPase"/>
</dbReference>
<dbReference type="GO" id="GO:0003677">
    <property type="term" value="F:DNA binding"/>
    <property type="evidence" value="ECO:0007669"/>
    <property type="project" value="InterPro"/>
</dbReference>
<evidence type="ECO:0000259" key="12">
    <source>
        <dbReference type="SMART" id="SM00382"/>
    </source>
</evidence>
<dbReference type="GO" id="GO:0005737">
    <property type="term" value="C:cytoplasm"/>
    <property type="evidence" value="ECO:0007669"/>
    <property type="project" value="UniProtKB-SubCell"/>
</dbReference>
<keyword evidence="10" id="KW-0539">Nucleus</keyword>
<evidence type="ECO:0000256" key="5">
    <source>
        <dbReference type="ARBA" id="ARBA00022490"/>
    </source>
</evidence>
<dbReference type="InterPro" id="IPR050534">
    <property type="entry name" value="Coronavir_polyprotein_1ab"/>
</dbReference>
<keyword evidence="6" id="KW-0547">Nucleotide-binding</keyword>
<evidence type="ECO:0000256" key="4">
    <source>
        <dbReference type="ARBA" id="ARBA00012551"/>
    </source>
</evidence>
<evidence type="ECO:0000313" key="14">
    <source>
        <dbReference type="Proteomes" id="UP001219567"/>
    </source>
</evidence>
<dbReference type="Gene3D" id="2.40.30.270">
    <property type="match status" value="1"/>
</dbReference>
<dbReference type="InterPro" id="IPR041679">
    <property type="entry name" value="DNA2/NAM7-like_C"/>
</dbReference>
<dbReference type="Pfam" id="PF21138">
    <property type="entry name" value="SMUBP-2_HCS1_1B"/>
    <property type="match status" value="1"/>
</dbReference>
<reference evidence="13 14" key="1">
    <citation type="submission" date="2023-03" db="EMBL/GenBank/DDBJ databases">
        <title>Mating type loci evolution in Malassezia.</title>
        <authorList>
            <person name="Coelho M.A."/>
        </authorList>
    </citation>
    <scope>NUCLEOTIDE SEQUENCE [LARGE SCALE GENOMIC DNA]</scope>
    <source>
        <strain evidence="13 14">CBS 9725</strain>
    </source>
</reference>
<evidence type="ECO:0000256" key="6">
    <source>
        <dbReference type="ARBA" id="ARBA00022741"/>
    </source>
</evidence>
<dbReference type="GO" id="GO:0005524">
    <property type="term" value="F:ATP binding"/>
    <property type="evidence" value="ECO:0007669"/>
    <property type="project" value="UniProtKB-KW"/>
</dbReference>
<dbReference type="PANTHER" id="PTHR43788:SF8">
    <property type="entry name" value="DNA-BINDING PROTEIN SMUBP-2"/>
    <property type="match status" value="1"/>
</dbReference>
<evidence type="ECO:0000256" key="8">
    <source>
        <dbReference type="ARBA" id="ARBA00022806"/>
    </source>
</evidence>
<sequence length="729" mass="81182">MKSVRTPIPPDAEHIQKWIERQRNLIDLERNEEREQNALLVSKCAPRFLEKNGLALLGLYASSIRIGQGAKLLVNLERSNAVHSSSQFPLHTFRPGDVVEIRENNSTKKGTESVKGDRGVVFRVKETQITVALDGAGKGLEEDKTVEYDLAPILQLVKLANEVTYDRMDKSMAALVRILGLEEGQELTRVSHPVIRCLLGLSPPTWSESAIETAWINPNFNQAQQSAIEFALRSDQLALIHGPPGTGKTTVIAEFVLQLVRRNPQTRVLVCGASNLAVDNLLERVLFTPGYKEVLQATGSIVTRIGHPARIMDSLTNATLDVQTTMSSEGQLVRDIAKEIDEIMSLLSSPKSAARAGNKSARNAQRPKGADRRKLWDQVRELRKEYRKREQSLTTNVLQRARIVMATCHGAGSRQLQSTEFDYVVIDEACQAVEPACWTAILKLAQHGKLILAGDHLQLPPTVKASKSLDVVGDKAGLRLPSSLETTLFDRLLDMYGDGCKVLLSTQYRMCEEIMAFPNEAMYESRLEAADSCRGIRLYDLDSVDNPTEEDDELWSAPLVFYDTTGSGMLEKMADDELNGSLLQATSRCNENEATLVERHIKILIEHGVSVSDIAVLSPYASQIDLLSKHLRHSYGTQMEVGTIDGMQGREKEVVIVSLVRSNEKFEIGFLCERRRLNVAMTRAKRQLVIVGDAETLQGKSQDKTEARNYLRSWIDSLHTNAMVEMNTI</sequence>
<protein>
    <recommendedName>
        <fullName evidence="4">DNA helicase</fullName>
        <ecNumber evidence="4">3.6.4.12</ecNumber>
    </recommendedName>
</protein>
<dbReference type="InterPro" id="IPR004483">
    <property type="entry name" value="SMUBP-2/Hcs1-like"/>
</dbReference>
<dbReference type="InterPro" id="IPR027417">
    <property type="entry name" value="P-loop_NTPase"/>
</dbReference>
<feature type="region of interest" description="Disordered" evidence="11">
    <location>
        <begin position="351"/>
        <end position="373"/>
    </location>
</feature>
<evidence type="ECO:0000256" key="9">
    <source>
        <dbReference type="ARBA" id="ARBA00022840"/>
    </source>
</evidence>
<dbReference type="CDD" id="cd18808">
    <property type="entry name" value="SF1_C_Upf1"/>
    <property type="match status" value="1"/>
</dbReference>
<evidence type="ECO:0000313" key="13">
    <source>
        <dbReference type="EMBL" id="WFC98083.1"/>
    </source>
</evidence>
<dbReference type="Pfam" id="PF13086">
    <property type="entry name" value="AAA_11"/>
    <property type="match status" value="1"/>
</dbReference>
<dbReference type="GO" id="GO:0005634">
    <property type="term" value="C:nucleus"/>
    <property type="evidence" value="ECO:0007669"/>
    <property type="project" value="UniProtKB-SubCell"/>
</dbReference>
<comment type="similarity">
    <text evidence="3">Belongs to the DNA2/NAM7 helicase family.</text>
</comment>
<dbReference type="Proteomes" id="UP001219567">
    <property type="component" value="Chromosome 1"/>
</dbReference>
<gene>
    <name evidence="13" type="ORF">MYAM1_000805</name>
</gene>
<dbReference type="EC" id="3.6.4.12" evidence="4"/>
<evidence type="ECO:0000256" key="10">
    <source>
        <dbReference type="ARBA" id="ARBA00023242"/>
    </source>
</evidence>
<keyword evidence="14" id="KW-1185">Reference proteome</keyword>
<feature type="domain" description="AAA+ ATPase" evidence="12">
    <location>
        <begin position="234"/>
        <end position="427"/>
    </location>
</feature>
<dbReference type="NCBIfam" id="TIGR00376">
    <property type="entry name" value="IGHMBP2 family helicase"/>
    <property type="match status" value="1"/>
</dbReference>
<dbReference type="InterPro" id="IPR041677">
    <property type="entry name" value="DNA2/NAM7_AAA_11"/>
</dbReference>
<dbReference type="SMART" id="SM00382">
    <property type="entry name" value="AAA"/>
    <property type="match status" value="1"/>
</dbReference>
<evidence type="ECO:0000256" key="7">
    <source>
        <dbReference type="ARBA" id="ARBA00022801"/>
    </source>
</evidence>
<keyword evidence="7 13" id="KW-0378">Hydrolase</keyword>
<dbReference type="AlphaFoldDB" id="A0AAJ6CGU9"/>
<dbReference type="GO" id="GO:0043139">
    <property type="term" value="F:5'-3' DNA helicase activity"/>
    <property type="evidence" value="ECO:0007669"/>
    <property type="project" value="TreeGrafter"/>
</dbReference>